<dbReference type="AlphaFoldDB" id="A0A8H3QFW9"/>
<dbReference type="EMBL" id="BLAL01000043">
    <property type="protein sequence ID" value="GES79370.1"/>
    <property type="molecule type" value="Genomic_DNA"/>
</dbReference>
<evidence type="ECO:0000313" key="3">
    <source>
        <dbReference type="Proteomes" id="UP000615446"/>
    </source>
</evidence>
<reference evidence="2" key="1">
    <citation type="submission" date="2019-10" db="EMBL/GenBank/DDBJ databases">
        <title>Conservation and host-specific expression of non-tandemly repeated heterogenous ribosome RNA gene in arbuscular mycorrhizal fungi.</title>
        <authorList>
            <person name="Maeda T."/>
            <person name="Kobayashi Y."/>
            <person name="Nakagawa T."/>
            <person name="Ezawa T."/>
            <person name="Yamaguchi K."/>
            <person name="Bino T."/>
            <person name="Nishimoto Y."/>
            <person name="Shigenobu S."/>
            <person name="Kawaguchi M."/>
        </authorList>
    </citation>
    <scope>NUCLEOTIDE SEQUENCE</scope>
    <source>
        <strain evidence="2">HR1</strain>
    </source>
</reference>
<name>A0A8H3QFW9_9GLOM</name>
<organism evidence="2 3">
    <name type="scientific">Rhizophagus clarus</name>
    <dbReference type="NCBI Taxonomy" id="94130"/>
    <lineage>
        <taxon>Eukaryota</taxon>
        <taxon>Fungi</taxon>
        <taxon>Fungi incertae sedis</taxon>
        <taxon>Mucoromycota</taxon>
        <taxon>Glomeromycotina</taxon>
        <taxon>Glomeromycetes</taxon>
        <taxon>Glomerales</taxon>
        <taxon>Glomeraceae</taxon>
        <taxon>Rhizophagus</taxon>
    </lineage>
</organism>
<accession>A0A8H3QFW9</accession>
<dbReference type="Proteomes" id="UP000615446">
    <property type="component" value="Unassembled WGS sequence"/>
</dbReference>
<protein>
    <submittedName>
        <fullName evidence="2">Uncharacterized protein</fullName>
    </submittedName>
</protein>
<feature type="region of interest" description="Disordered" evidence="1">
    <location>
        <begin position="1"/>
        <end position="20"/>
    </location>
</feature>
<evidence type="ECO:0000313" key="2">
    <source>
        <dbReference type="EMBL" id="GES79370.1"/>
    </source>
</evidence>
<proteinExistence type="predicted"/>
<gene>
    <name evidence="2" type="ORF">RCL2_000667400</name>
</gene>
<sequence length="88" mass="10412">MPQRQSSSIRPAVWHHPQMNELIRQRKRRNRQYHDTDGTSHQEFWSLVARRTFVSIVMESLRDQEDNYGPVQAKDTMSNFKPDLGKTG</sequence>
<feature type="region of interest" description="Disordered" evidence="1">
    <location>
        <begin position="66"/>
        <end position="88"/>
    </location>
</feature>
<evidence type="ECO:0000256" key="1">
    <source>
        <dbReference type="SAM" id="MobiDB-lite"/>
    </source>
</evidence>
<comment type="caution">
    <text evidence="2">The sequence shown here is derived from an EMBL/GenBank/DDBJ whole genome shotgun (WGS) entry which is preliminary data.</text>
</comment>